<evidence type="ECO:0000259" key="2">
    <source>
        <dbReference type="Pfam" id="PF16169"/>
    </source>
</evidence>
<evidence type="ECO:0000259" key="1">
    <source>
        <dbReference type="Pfam" id="PF14399"/>
    </source>
</evidence>
<accession>A0A2T4UM16</accession>
<keyword evidence="4" id="KW-1185">Reference proteome</keyword>
<comment type="caution">
    <text evidence="3">The sequence shown here is derived from an EMBL/GenBank/DDBJ whole genome shotgun (WGS) entry which is preliminary data.</text>
</comment>
<dbReference type="EMBL" id="PYYB01000001">
    <property type="protein sequence ID" value="PTL60275.1"/>
    <property type="molecule type" value="Genomic_DNA"/>
</dbReference>
<dbReference type="InterPro" id="IPR032369">
    <property type="entry name" value="DUF4872"/>
</dbReference>
<feature type="domain" description="Butirosin biosynthesis protein H N-terminal" evidence="1">
    <location>
        <begin position="19"/>
        <end position="153"/>
    </location>
</feature>
<dbReference type="InterPro" id="IPR026935">
    <property type="entry name" value="BtrH_N"/>
</dbReference>
<evidence type="ECO:0008006" key="5">
    <source>
        <dbReference type="Google" id="ProtNLM"/>
    </source>
</evidence>
<feature type="domain" description="DUF4872" evidence="2">
    <location>
        <begin position="164"/>
        <end position="334"/>
    </location>
</feature>
<dbReference type="RefSeq" id="WP_107568920.1">
    <property type="nucleotide sequence ID" value="NZ_PYYB01000001.1"/>
</dbReference>
<dbReference type="Pfam" id="PF16169">
    <property type="entry name" value="DUF4872"/>
    <property type="match status" value="1"/>
</dbReference>
<dbReference type="OrthoDB" id="4075615at2"/>
<evidence type="ECO:0000313" key="4">
    <source>
        <dbReference type="Proteomes" id="UP000240739"/>
    </source>
</evidence>
<reference evidence="3 4" key="1">
    <citation type="submission" date="2018-03" db="EMBL/GenBank/DDBJ databases">
        <title>Aquarubrobacter algicola gen. nov., sp. nov., a novel actinobacterium isolated from shallow eutrophic lake during the end of cyanobacterial harmful algal blooms.</title>
        <authorList>
            <person name="Chun S.J."/>
        </authorList>
    </citation>
    <scope>NUCLEOTIDE SEQUENCE [LARGE SCALE GENOMIC DNA]</scope>
    <source>
        <strain evidence="3 4">Seoho-28</strain>
    </source>
</reference>
<dbReference type="Pfam" id="PF14399">
    <property type="entry name" value="BtrH_N"/>
    <property type="match status" value="1"/>
</dbReference>
<sequence length="341" mass="36595">MTGTASTVAHRFTHVRAGHCASGSLRDVLAFHGLDYGRGPLSEGMCFGLGSGLGFMYAPVPQVTPPIYVVGRTEALEESFALNLDVPLSIRDTDGAATGLRWVREELERGRPSIVWTDIAELEYLRVRMSNTRHAIVVVEVDEEAGVALVADNDRDGLQPCSLESLARARSSSGFPGPNLHRTFVYDWPDRLADPAAAITRSIRGSIANMRDGGARLGGMEAPAGLEGVNRFAEDYARWPQTFGEDLPTILSALSIFIVKAGTGGALFRSLYAEFLSDSATLLDDAALADTARTADGLAEGWRSLAAAARSGDHETGTEVLAGVVAAEHRLVEELERWIAR</sequence>
<name>A0A2T4UM16_9ACTN</name>
<dbReference type="Proteomes" id="UP000240739">
    <property type="component" value="Unassembled WGS sequence"/>
</dbReference>
<gene>
    <name evidence="3" type="ORF">C7Y72_11810</name>
</gene>
<evidence type="ECO:0000313" key="3">
    <source>
        <dbReference type="EMBL" id="PTL60275.1"/>
    </source>
</evidence>
<proteinExistence type="predicted"/>
<organism evidence="3 4">
    <name type="scientific">Paraconexibacter algicola</name>
    <dbReference type="NCBI Taxonomy" id="2133960"/>
    <lineage>
        <taxon>Bacteria</taxon>
        <taxon>Bacillati</taxon>
        <taxon>Actinomycetota</taxon>
        <taxon>Thermoleophilia</taxon>
        <taxon>Solirubrobacterales</taxon>
        <taxon>Paraconexibacteraceae</taxon>
        <taxon>Paraconexibacter</taxon>
    </lineage>
</organism>
<dbReference type="AlphaFoldDB" id="A0A2T4UM16"/>
<protein>
    <recommendedName>
        <fullName evidence="5">DUF4872 domain-containing protein</fullName>
    </recommendedName>
</protein>